<gene>
    <name evidence="4" type="primary">rfbG</name>
    <name evidence="4" type="ORF">HB375_13130</name>
</gene>
<dbReference type="InterPro" id="IPR001509">
    <property type="entry name" value="Epimerase_deHydtase"/>
</dbReference>
<keyword evidence="5" id="KW-1185">Reference proteome</keyword>
<evidence type="ECO:0000313" key="5">
    <source>
        <dbReference type="Proteomes" id="UP000707352"/>
    </source>
</evidence>
<dbReference type="EMBL" id="JAATJS010000004">
    <property type="protein sequence ID" value="NIX77545.1"/>
    <property type="molecule type" value="Genomic_DNA"/>
</dbReference>
<dbReference type="Proteomes" id="UP000707352">
    <property type="component" value="Unassembled WGS sequence"/>
</dbReference>
<dbReference type="SUPFAM" id="SSF51735">
    <property type="entry name" value="NAD(P)-binding Rossmann-fold domains"/>
    <property type="match status" value="1"/>
</dbReference>
<evidence type="ECO:0000256" key="1">
    <source>
        <dbReference type="ARBA" id="ARBA00005125"/>
    </source>
</evidence>
<accession>A0ABX0VCH7</accession>
<dbReference type="InterPro" id="IPR036291">
    <property type="entry name" value="NAD(P)-bd_dom_sf"/>
</dbReference>
<feature type="domain" description="NAD-dependent epimerase/dehydratase" evidence="3">
    <location>
        <begin position="21"/>
        <end position="254"/>
    </location>
</feature>
<keyword evidence="4" id="KW-0456">Lyase</keyword>
<protein>
    <submittedName>
        <fullName evidence="4">CDP-glucose 4,6-dehydratase</fullName>
        <ecNumber evidence="4">4.2.1.45</ecNumber>
    </submittedName>
</protein>
<name>A0ABX0VCH7_9HYPH</name>
<comment type="pathway">
    <text evidence="1">Bacterial outer membrane biogenesis; LPS O-antigen biosynthesis.</text>
</comment>
<evidence type="ECO:0000256" key="2">
    <source>
        <dbReference type="ARBA" id="ARBA00007637"/>
    </source>
</evidence>
<comment type="caution">
    <text evidence="4">The sequence shown here is derived from an EMBL/GenBank/DDBJ whole genome shotgun (WGS) entry which is preliminary data.</text>
</comment>
<dbReference type="InterPro" id="IPR013445">
    <property type="entry name" value="CDP_4_6_deHydtase"/>
</dbReference>
<proteinExistence type="inferred from homology"/>
<dbReference type="NCBIfam" id="TIGR02622">
    <property type="entry name" value="CDP_4_6_dhtase"/>
    <property type="match status" value="1"/>
</dbReference>
<dbReference type="Gene3D" id="3.40.50.720">
    <property type="entry name" value="NAD(P)-binding Rossmann-like Domain"/>
    <property type="match status" value="1"/>
</dbReference>
<dbReference type="Gene3D" id="3.90.25.10">
    <property type="entry name" value="UDP-galactose 4-epimerase, domain 1"/>
    <property type="match status" value="1"/>
</dbReference>
<sequence length="360" mass="38676">MVKPPVHSRKPAPDLWRGKRVLVTGHTGFKGAWLCLLLSQLGAKVTGFALPYEPGPAAYDLLGIAAHLHQNQFGDLRDAQAVATAVRSAEPDIVLHLAAQAVVGRSYRDPAGTFATNVAGTISLLEACRGTPGLSAAVVVTSDKVYRNDGTGRAFRETDPLGGSDPYSASKAACEIAVASYVSSFASTLPPIATARAGNVVGGGDFGEDRLIPDLFRAERAGQPLAIRQPDATRPFQHVLDVLSGYLLLAEDLIQKPSETPRAVNFGPDAREMSVQDVLDTVARVRGRAVNWQHADPQAIYAEAPRLAIDASLARHTLGWEPRLKEDAIFLETAEWYEAWLKGEELRGLSERAIERAISS</sequence>
<organism evidence="4 5">
    <name type="scientific">Microvirga terricola</name>
    <dbReference type="NCBI Taxonomy" id="2719797"/>
    <lineage>
        <taxon>Bacteria</taxon>
        <taxon>Pseudomonadati</taxon>
        <taxon>Pseudomonadota</taxon>
        <taxon>Alphaproteobacteria</taxon>
        <taxon>Hyphomicrobiales</taxon>
        <taxon>Methylobacteriaceae</taxon>
        <taxon>Microvirga</taxon>
    </lineage>
</organism>
<dbReference type="PANTHER" id="PTHR43000">
    <property type="entry name" value="DTDP-D-GLUCOSE 4,6-DEHYDRATASE-RELATED"/>
    <property type="match status" value="1"/>
</dbReference>
<dbReference type="Pfam" id="PF01370">
    <property type="entry name" value="Epimerase"/>
    <property type="match status" value="1"/>
</dbReference>
<comment type="similarity">
    <text evidence="2">Belongs to the NAD(P)-dependent epimerase/dehydratase family.</text>
</comment>
<dbReference type="EC" id="4.2.1.45" evidence="4"/>
<dbReference type="GO" id="GO:0047733">
    <property type="term" value="F:CDP-glucose 4,6-dehydratase activity"/>
    <property type="evidence" value="ECO:0007669"/>
    <property type="project" value="UniProtKB-EC"/>
</dbReference>
<reference evidence="4 5" key="1">
    <citation type="submission" date="2020-03" db="EMBL/GenBank/DDBJ databases">
        <title>The genome sequence of Microvirga sp. c23x22.</title>
        <authorList>
            <person name="Zhang X."/>
        </authorList>
    </citation>
    <scope>NUCLEOTIDE SEQUENCE [LARGE SCALE GENOMIC DNA]</scope>
    <source>
        <strain evidence="5">c23x22</strain>
    </source>
</reference>
<evidence type="ECO:0000313" key="4">
    <source>
        <dbReference type="EMBL" id="NIX77545.1"/>
    </source>
</evidence>
<evidence type="ECO:0000259" key="3">
    <source>
        <dbReference type="Pfam" id="PF01370"/>
    </source>
</evidence>